<evidence type="ECO:0000313" key="10">
    <source>
        <dbReference type="RefSeq" id="XP_021020752.1"/>
    </source>
</evidence>
<sequence length="67" mass="7543">MASRAGPRAAGTDGSDFQHRERVAMHYQMRYECDPQVRNQEADLRASRHMAAVGGQDERRTPEALVT</sequence>
<dbReference type="GO" id="GO:0005789">
    <property type="term" value="C:endoplasmic reticulum membrane"/>
    <property type="evidence" value="ECO:0007669"/>
    <property type="project" value="UniProtKB-SubCell"/>
</dbReference>
<dbReference type="GO" id="GO:0016192">
    <property type="term" value="P:vesicle-mediated transport"/>
    <property type="evidence" value="ECO:0007669"/>
    <property type="project" value="TreeGrafter"/>
</dbReference>
<comment type="similarity">
    <text evidence="2">Belongs to the jagunal family.</text>
</comment>
<evidence type="ECO:0000256" key="5">
    <source>
        <dbReference type="ARBA" id="ARBA00022989"/>
    </source>
</evidence>
<dbReference type="GeneID" id="110296395"/>
<proteinExistence type="inferred from homology"/>
<evidence type="ECO:0000256" key="4">
    <source>
        <dbReference type="ARBA" id="ARBA00022824"/>
    </source>
</evidence>
<name>A0A6P5PQW5_MUSCR</name>
<dbReference type="AlphaFoldDB" id="A0A6P5PQW5"/>
<keyword evidence="6" id="KW-0472">Membrane</keyword>
<keyword evidence="5" id="KW-1133">Transmembrane helix</keyword>
<dbReference type="CTD" id="84522"/>
<protein>
    <recommendedName>
        <fullName evidence="7">Protein jagunal homolog 1</fullName>
    </recommendedName>
</protein>
<evidence type="ECO:0000256" key="1">
    <source>
        <dbReference type="ARBA" id="ARBA00004477"/>
    </source>
</evidence>
<dbReference type="PANTHER" id="PTHR20955">
    <property type="entry name" value="PROTEIN JAGUNAL HOMOLOG 1"/>
    <property type="match status" value="1"/>
</dbReference>
<comment type="subcellular location">
    <subcellularLocation>
        <location evidence="1">Endoplasmic reticulum membrane</location>
        <topology evidence="1">Multi-pass membrane protein</topology>
    </subcellularLocation>
</comment>
<dbReference type="Proteomes" id="UP000515126">
    <property type="component" value="Chromosome 6"/>
</dbReference>
<keyword evidence="3" id="KW-0812">Transmembrane</keyword>
<evidence type="ECO:0000256" key="3">
    <source>
        <dbReference type="ARBA" id="ARBA00022692"/>
    </source>
</evidence>
<dbReference type="PANTHER" id="PTHR20955:SF1">
    <property type="entry name" value="PROTEIN JAGUNAL HOMOLOG 1"/>
    <property type="match status" value="1"/>
</dbReference>
<dbReference type="RefSeq" id="XP_021020752.1">
    <property type="nucleotide sequence ID" value="XM_021165093.2"/>
</dbReference>
<dbReference type="GO" id="GO:0038158">
    <property type="term" value="P:granulocyte colony-stimulating factor signaling pathway"/>
    <property type="evidence" value="ECO:0007669"/>
    <property type="project" value="TreeGrafter"/>
</dbReference>
<evidence type="ECO:0000256" key="2">
    <source>
        <dbReference type="ARBA" id="ARBA00008462"/>
    </source>
</evidence>
<dbReference type="Pfam" id="PF07086">
    <property type="entry name" value="Jagunal"/>
    <property type="match status" value="1"/>
</dbReference>
<accession>A0A6P5PQW5</accession>
<dbReference type="GO" id="GO:0007029">
    <property type="term" value="P:endoplasmic reticulum organization"/>
    <property type="evidence" value="ECO:0007669"/>
    <property type="project" value="InterPro"/>
</dbReference>
<keyword evidence="4" id="KW-0256">Endoplasmic reticulum</keyword>
<feature type="region of interest" description="Disordered" evidence="8">
    <location>
        <begin position="1"/>
        <end position="21"/>
    </location>
</feature>
<evidence type="ECO:0000256" key="7">
    <source>
        <dbReference type="ARBA" id="ARBA00039548"/>
    </source>
</evidence>
<evidence type="ECO:0000313" key="9">
    <source>
        <dbReference type="Proteomes" id="UP000515126"/>
    </source>
</evidence>
<keyword evidence="9" id="KW-1185">Reference proteome</keyword>
<gene>
    <name evidence="10" type="primary">Jagn1</name>
</gene>
<organism evidence="9 10">
    <name type="scientific">Mus caroli</name>
    <name type="common">Ryukyu mouse</name>
    <name type="synonym">Ricefield mouse</name>
    <dbReference type="NCBI Taxonomy" id="10089"/>
    <lineage>
        <taxon>Eukaryota</taxon>
        <taxon>Metazoa</taxon>
        <taxon>Chordata</taxon>
        <taxon>Craniata</taxon>
        <taxon>Vertebrata</taxon>
        <taxon>Euteleostomi</taxon>
        <taxon>Mammalia</taxon>
        <taxon>Eutheria</taxon>
        <taxon>Euarchontoglires</taxon>
        <taxon>Glires</taxon>
        <taxon>Rodentia</taxon>
        <taxon>Myomorpha</taxon>
        <taxon>Muroidea</taxon>
        <taxon>Muridae</taxon>
        <taxon>Murinae</taxon>
        <taxon>Mus</taxon>
        <taxon>Mus</taxon>
    </lineage>
</organism>
<dbReference type="InterPro" id="IPR009787">
    <property type="entry name" value="Jagunal"/>
</dbReference>
<reference evidence="10" key="1">
    <citation type="submission" date="2025-08" db="UniProtKB">
        <authorList>
            <consortium name="RefSeq"/>
        </authorList>
    </citation>
    <scope>IDENTIFICATION</scope>
</reference>
<evidence type="ECO:0000256" key="8">
    <source>
        <dbReference type="SAM" id="MobiDB-lite"/>
    </source>
</evidence>
<evidence type="ECO:0000256" key="6">
    <source>
        <dbReference type="ARBA" id="ARBA00023136"/>
    </source>
</evidence>